<dbReference type="AlphaFoldDB" id="A0A0C2J4B3"/>
<feature type="transmembrane region" description="Helical" evidence="1">
    <location>
        <begin position="12"/>
        <end position="32"/>
    </location>
</feature>
<comment type="caution">
    <text evidence="2">The sequence shown here is derived from an EMBL/GenBank/DDBJ whole genome shotgun (WGS) entry which is preliminary data.</text>
</comment>
<dbReference type="EMBL" id="JWZT01001156">
    <property type="protein sequence ID" value="KII72644.1"/>
    <property type="molecule type" value="Genomic_DNA"/>
</dbReference>
<organism evidence="2 3">
    <name type="scientific">Thelohanellus kitauei</name>
    <name type="common">Myxosporean</name>
    <dbReference type="NCBI Taxonomy" id="669202"/>
    <lineage>
        <taxon>Eukaryota</taxon>
        <taxon>Metazoa</taxon>
        <taxon>Cnidaria</taxon>
        <taxon>Myxozoa</taxon>
        <taxon>Myxosporea</taxon>
        <taxon>Bivalvulida</taxon>
        <taxon>Platysporina</taxon>
        <taxon>Myxobolidae</taxon>
        <taxon>Thelohanellus</taxon>
    </lineage>
</organism>
<evidence type="ECO:0000313" key="2">
    <source>
        <dbReference type="EMBL" id="KII72644.1"/>
    </source>
</evidence>
<sequence length="115" mass="13100">MEFDLDGAIFVFKILLVVVFVCLWMIFAYCLAHNKCSRLQTIINRHFRRFREPGSRNSQNSDASSLCSYESYLISLGSVQSLEPPDYDEIYSVPVNKSIVTGEPPVFESHISDTV</sequence>
<keyword evidence="1" id="KW-0812">Transmembrane</keyword>
<gene>
    <name evidence="2" type="ORF">RF11_10386</name>
</gene>
<keyword evidence="3" id="KW-1185">Reference proteome</keyword>
<protein>
    <submittedName>
        <fullName evidence="2">Uncharacterized protein</fullName>
    </submittedName>
</protein>
<keyword evidence="1" id="KW-1133">Transmembrane helix</keyword>
<keyword evidence="1" id="KW-0472">Membrane</keyword>
<proteinExistence type="predicted"/>
<reference evidence="2 3" key="1">
    <citation type="journal article" date="2014" name="Genome Biol. Evol.">
        <title>The genome of the myxosporean Thelohanellus kitauei shows adaptations to nutrient acquisition within its fish host.</title>
        <authorList>
            <person name="Yang Y."/>
            <person name="Xiong J."/>
            <person name="Zhou Z."/>
            <person name="Huo F."/>
            <person name="Miao W."/>
            <person name="Ran C."/>
            <person name="Liu Y."/>
            <person name="Zhang J."/>
            <person name="Feng J."/>
            <person name="Wang M."/>
            <person name="Wang M."/>
            <person name="Wang L."/>
            <person name="Yao B."/>
        </authorList>
    </citation>
    <scope>NUCLEOTIDE SEQUENCE [LARGE SCALE GENOMIC DNA]</scope>
    <source>
        <strain evidence="2">Wuqing</strain>
    </source>
</reference>
<accession>A0A0C2J4B3</accession>
<dbReference type="Proteomes" id="UP000031668">
    <property type="component" value="Unassembled WGS sequence"/>
</dbReference>
<evidence type="ECO:0000313" key="3">
    <source>
        <dbReference type="Proteomes" id="UP000031668"/>
    </source>
</evidence>
<evidence type="ECO:0000256" key="1">
    <source>
        <dbReference type="SAM" id="Phobius"/>
    </source>
</evidence>
<name>A0A0C2J4B3_THEKT</name>